<dbReference type="PANTHER" id="PTHR23235">
    <property type="entry name" value="KRUEPPEL-LIKE TRANSCRIPTION FACTOR"/>
    <property type="match status" value="1"/>
</dbReference>
<dbReference type="OrthoDB" id="10018191at2759"/>
<keyword evidence="7" id="KW-1185">Reference proteome</keyword>
<accession>A0A9P5BLU2</accession>
<keyword evidence="6" id="KW-0238">DNA-binding</keyword>
<dbReference type="Gene3D" id="3.30.160.60">
    <property type="entry name" value="Classic Zinc Finger"/>
    <property type="match status" value="2"/>
</dbReference>
<dbReference type="GO" id="GO:0000981">
    <property type="term" value="F:DNA-binding transcription factor activity, RNA polymerase II-specific"/>
    <property type="evidence" value="ECO:0007669"/>
    <property type="project" value="TreeGrafter"/>
</dbReference>
<evidence type="ECO:0000256" key="3">
    <source>
        <dbReference type="ARBA" id="ARBA00022833"/>
    </source>
</evidence>
<proteinExistence type="predicted"/>
<sequence length="343" mass="38418">MESQCFVPIDTSFAFASSPDAPVTPTSSPRSDWMESVPLDYSDLYNNAYYWTNTTCPATSFMSDSTCSETGGLPYHQVLNQHYVDMDYQHLPYTSKVDISPVGPISPFPMPTTPGTSDNYFNVGTILSPQALSRSGSIASMPSLSCSSDSPPSVVSERRVSDVSNSLDQDPYPLSVCPLWDSRSICDAESPPEMHNLADETPMSLQRKAPKSRKQTIETSGFRATVIKKATGACDYPGCNKAFRRIEHLKRHKQTSHGEGENSFVCEFCGKDQFNRFDNLQTHRRLHARHNKRYRSIKFVPAAVAIIEEEDRTRKRRVTLPTEHCRETTPLSVQTTITFIAKH</sequence>
<feature type="domain" description="C2H2-type" evidence="5">
    <location>
        <begin position="232"/>
        <end position="262"/>
    </location>
</feature>
<comment type="caution">
    <text evidence="6">The sequence shown here is derived from an EMBL/GenBank/DDBJ whole genome shotgun (WGS) entry which is preliminary data.</text>
</comment>
<dbReference type="PROSITE" id="PS00028">
    <property type="entry name" value="ZINC_FINGER_C2H2_1"/>
    <property type="match status" value="1"/>
</dbReference>
<dbReference type="InterPro" id="IPR036236">
    <property type="entry name" value="Znf_C2H2_sf"/>
</dbReference>
<name>A0A9P5BLU2_9HYPO</name>
<evidence type="ECO:0000256" key="2">
    <source>
        <dbReference type="ARBA" id="ARBA00022771"/>
    </source>
</evidence>
<dbReference type="GO" id="GO:0008270">
    <property type="term" value="F:zinc ion binding"/>
    <property type="evidence" value="ECO:0007669"/>
    <property type="project" value="UniProtKB-KW"/>
</dbReference>
<dbReference type="SUPFAM" id="SSF57667">
    <property type="entry name" value="beta-beta-alpha zinc fingers"/>
    <property type="match status" value="1"/>
</dbReference>
<keyword evidence="1" id="KW-0479">Metal-binding</keyword>
<gene>
    <name evidence="6" type="ORF">FAGAP_240</name>
</gene>
<keyword evidence="2 4" id="KW-0863">Zinc-finger</keyword>
<evidence type="ECO:0000259" key="5">
    <source>
        <dbReference type="PROSITE" id="PS50157"/>
    </source>
</evidence>
<organism evidence="6 7">
    <name type="scientific">Fusarium agapanthi</name>
    <dbReference type="NCBI Taxonomy" id="1803897"/>
    <lineage>
        <taxon>Eukaryota</taxon>
        <taxon>Fungi</taxon>
        <taxon>Dikarya</taxon>
        <taxon>Ascomycota</taxon>
        <taxon>Pezizomycotina</taxon>
        <taxon>Sordariomycetes</taxon>
        <taxon>Hypocreomycetidae</taxon>
        <taxon>Hypocreales</taxon>
        <taxon>Nectriaceae</taxon>
        <taxon>Fusarium</taxon>
        <taxon>Fusarium fujikuroi species complex</taxon>
    </lineage>
</organism>
<dbReference type="SMART" id="SM00355">
    <property type="entry name" value="ZnF_C2H2"/>
    <property type="match status" value="2"/>
</dbReference>
<keyword evidence="3" id="KW-0862">Zinc</keyword>
<evidence type="ECO:0000256" key="4">
    <source>
        <dbReference type="PROSITE-ProRule" id="PRU00042"/>
    </source>
</evidence>
<dbReference type="GO" id="GO:0000978">
    <property type="term" value="F:RNA polymerase II cis-regulatory region sequence-specific DNA binding"/>
    <property type="evidence" value="ECO:0007669"/>
    <property type="project" value="TreeGrafter"/>
</dbReference>
<dbReference type="AlphaFoldDB" id="A0A9P5BLU2"/>
<evidence type="ECO:0000256" key="1">
    <source>
        <dbReference type="ARBA" id="ARBA00022723"/>
    </source>
</evidence>
<dbReference type="EMBL" id="LUFC02000014">
    <property type="protein sequence ID" value="KAF4503508.1"/>
    <property type="molecule type" value="Genomic_DNA"/>
</dbReference>
<evidence type="ECO:0000313" key="6">
    <source>
        <dbReference type="EMBL" id="KAF4503508.1"/>
    </source>
</evidence>
<dbReference type="PANTHER" id="PTHR23235:SF120">
    <property type="entry name" value="KRUPPEL-LIKE FACTOR 15"/>
    <property type="match status" value="1"/>
</dbReference>
<reference evidence="6" key="1">
    <citation type="submission" date="2020-01" db="EMBL/GenBank/DDBJ databases">
        <title>Identification and distribution of gene clusters putatively required for synthesis of sphingolipid metabolism inhibitors in phylogenetically diverse species of the filamentous fungus Fusarium.</title>
        <authorList>
            <person name="Kim H.-S."/>
            <person name="Busman M."/>
            <person name="Brown D.W."/>
            <person name="Divon H."/>
            <person name="Uhlig S."/>
            <person name="Proctor R.H."/>
        </authorList>
    </citation>
    <scope>NUCLEOTIDE SEQUENCE</scope>
    <source>
        <strain evidence="6">NRRL 31653</strain>
    </source>
</reference>
<dbReference type="PROSITE" id="PS50157">
    <property type="entry name" value="ZINC_FINGER_C2H2_2"/>
    <property type="match status" value="1"/>
</dbReference>
<evidence type="ECO:0000313" key="7">
    <source>
        <dbReference type="Proteomes" id="UP000737391"/>
    </source>
</evidence>
<dbReference type="InterPro" id="IPR013087">
    <property type="entry name" value="Znf_C2H2_type"/>
</dbReference>
<dbReference type="Proteomes" id="UP000737391">
    <property type="component" value="Unassembled WGS sequence"/>
</dbReference>
<protein>
    <submittedName>
        <fullName evidence="6">Zinc finger, C2H2-type integrase, DNA-binding</fullName>
    </submittedName>
</protein>